<protein>
    <submittedName>
        <fullName evidence="9">Uncharacterized protein LOC103709975</fullName>
    </submittedName>
</protein>
<evidence type="ECO:0000256" key="5">
    <source>
        <dbReference type="ARBA" id="ARBA00023136"/>
    </source>
</evidence>
<evidence type="ECO:0000313" key="8">
    <source>
        <dbReference type="Proteomes" id="UP000228380"/>
    </source>
</evidence>
<evidence type="ECO:0000313" key="9">
    <source>
        <dbReference type="RefSeq" id="XP_008793751.2"/>
    </source>
</evidence>
<keyword evidence="8" id="KW-1185">Reference proteome</keyword>
<organism evidence="8 9">
    <name type="scientific">Phoenix dactylifera</name>
    <name type="common">Date palm</name>
    <dbReference type="NCBI Taxonomy" id="42345"/>
    <lineage>
        <taxon>Eukaryota</taxon>
        <taxon>Viridiplantae</taxon>
        <taxon>Streptophyta</taxon>
        <taxon>Embryophyta</taxon>
        <taxon>Tracheophyta</taxon>
        <taxon>Spermatophyta</taxon>
        <taxon>Magnoliopsida</taxon>
        <taxon>Liliopsida</taxon>
        <taxon>Arecaceae</taxon>
        <taxon>Coryphoideae</taxon>
        <taxon>Phoeniceae</taxon>
        <taxon>Phoenix</taxon>
    </lineage>
</organism>
<evidence type="ECO:0000256" key="4">
    <source>
        <dbReference type="ARBA" id="ARBA00022989"/>
    </source>
</evidence>
<dbReference type="KEGG" id="pda:103709975"/>
<dbReference type="Pfam" id="PF06749">
    <property type="entry name" value="DUF1218"/>
    <property type="match status" value="1"/>
</dbReference>
<reference evidence="8" key="1">
    <citation type="journal article" date="2019" name="Nat. Commun.">
        <title>Genome-wide association mapping of date palm fruit traits.</title>
        <authorList>
            <person name="Hazzouri K.M."/>
            <person name="Gros-Balthazard M."/>
            <person name="Flowers J.M."/>
            <person name="Copetti D."/>
            <person name="Lemansour A."/>
            <person name="Lebrun M."/>
            <person name="Masmoudi K."/>
            <person name="Ferrand S."/>
            <person name="Dhar M.I."/>
            <person name="Fresquez Z.A."/>
            <person name="Rosas U."/>
            <person name="Zhang J."/>
            <person name="Talag J."/>
            <person name="Lee S."/>
            <person name="Kudrna D."/>
            <person name="Powell R.F."/>
            <person name="Leitch I.J."/>
            <person name="Krueger R.R."/>
            <person name="Wing R.A."/>
            <person name="Amiri K.M.A."/>
            <person name="Purugganan M.D."/>
        </authorList>
    </citation>
    <scope>NUCLEOTIDE SEQUENCE [LARGE SCALE GENOMIC DNA]</scope>
    <source>
        <strain evidence="8">cv. Khalas</strain>
    </source>
</reference>
<dbReference type="Proteomes" id="UP000228380">
    <property type="component" value="Chromosome 4"/>
</dbReference>
<dbReference type="InterPro" id="IPR052222">
    <property type="entry name" value="DESIGUAL"/>
</dbReference>
<feature type="transmembrane region" description="Helical" evidence="7">
    <location>
        <begin position="63"/>
        <end position="84"/>
    </location>
</feature>
<comment type="subcellular location">
    <subcellularLocation>
        <location evidence="1">Endomembrane system</location>
        <topology evidence="1">Multi-pass membrane protein</topology>
    </subcellularLocation>
</comment>
<dbReference type="OrthoDB" id="1667348at2759"/>
<dbReference type="RefSeq" id="XP_008793751.2">
    <property type="nucleotide sequence ID" value="XM_008795529.4"/>
</dbReference>
<dbReference type="InterPro" id="IPR009606">
    <property type="entry name" value="DEAL/Modifying_wall_lignin1/2"/>
</dbReference>
<dbReference type="AlphaFoldDB" id="A0A8B7C844"/>
<evidence type="ECO:0000256" key="7">
    <source>
        <dbReference type="SAM" id="Phobius"/>
    </source>
</evidence>
<evidence type="ECO:0000256" key="6">
    <source>
        <dbReference type="ARBA" id="ARBA00029467"/>
    </source>
</evidence>
<name>A0A8B7C844_PHODC</name>
<keyword evidence="4 7" id="KW-1133">Transmembrane helix</keyword>
<evidence type="ECO:0000256" key="2">
    <source>
        <dbReference type="ARBA" id="ARBA00022692"/>
    </source>
</evidence>
<evidence type="ECO:0000256" key="3">
    <source>
        <dbReference type="ARBA" id="ARBA00022729"/>
    </source>
</evidence>
<feature type="transmembrane region" description="Helical" evidence="7">
    <location>
        <begin position="141"/>
        <end position="165"/>
    </location>
</feature>
<evidence type="ECO:0000256" key="1">
    <source>
        <dbReference type="ARBA" id="ARBA00004127"/>
    </source>
</evidence>
<comment type="similarity">
    <text evidence="6">Belongs to the DESIGUAL family.</text>
</comment>
<accession>A0A8B7C844</accession>
<dbReference type="GO" id="GO:0012505">
    <property type="term" value="C:endomembrane system"/>
    <property type="evidence" value="ECO:0007669"/>
    <property type="project" value="UniProtKB-SubCell"/>
</dbReference>
<keyword evidence="3" id="KW-0732">Signal</keyword>
<keyword evidence="2 7" id="KW-0812">Transmembrane</keyword>
<reference evidence="9" key="2">
    <citation type="submission" date="2025-08" db="UniProtKB">
        <authorList>
            <consortium name="RefSeq"/>
        </authorList>
    </citation>
    <scope>IDENTIFICATION</scope>
    <source>
        <tissue evidence="9">Young leaves</tissue>
    </source>
</reference>
<gene>
    <name evidence="9" type="primary">LOC103709975</name>
</gene>
<keyword evidence="5 7" id="KW-0472">Membrane</keyword>
<dbReference type="PANTHER" id="PTHR31769">
    <property type="entry name" value="OS07G0462200 PROTEIN-RELATED"/>
    <property type="match status" value="1"/>
</dbReference>
<dbReference type="GeneID" id="103709975"/>
<proteinExistence type="inferred from homology"/>
<sequence length="173" mass="18366">MGASLQIIKPVTMGRSGGLIICLLILSTDVVAGILGIEAEIAQNKGKHLRVFLLECKEPVHQAYNLGLAAAVLLAFAHAIANVLGGCMCICSRDEFLRSSANKQMAAGTLILSWIIVIVGFAMLIIGAISNAKSRVSCSLLHHHFLSIGGILCFVHGLFCVSYYVSADAAKRE</sequence>
<feature type="transmembrane region" description="Helical" evidence="7">
    <location>
        <begin position="105"/>
        <end position="129"/>
    </location>
</feature>